<dbReference type="NCBIfam" id="NF033545">
    <property type="entry name" value="transpos_IS630"/>
    <property type="match status" value="1"/>
</dbReference>
<gene>
    <name evidence="2" type="ORF">DBV39_02135</name>
</gene>
<dbReference type="PANTHER" id="PTHR30347">
    <property type="entry name" value="POTASSIUM CHANNEL RELATED"/>
    <property type="match status" value="1"/>
</dbReference>
<dbReference type="Pfam" id="PF13358">
    <property type="entry name" value="DDE_3"/>
    <property type="match status" value="1"/>
</dbReference>
<dbReference type="InterPro" id="IPR009057">
    <property type="entry name" value="Homeodomain-like_sf"/>
</dbReference>
<sequence>MAKPAAPFNLSLLDRETLQGWLRKSTLDQRLAQRARILLELGAGMTPRAVSEKLDVTAPVVFKWRKRYLEQGIEGLNDLPRPGQPRKLSEKKVREILDKTVHQVPKEATHWSLRLMAKYTDTTVWQVSQVWEAAGLKPHLSQTFKINNDPDFVEKVIDIVGLYMNPPDNAMVLSVDEKTQIQALDRTQVQLPHLPPRPGQVERRTHDDKRNGTASLYAAFDVASGKVIGRVTERHRAQAFLDFIWQIDHDTPKELDLHVILDNSSAHKTVAVKAWLERNPRIKLHSTPTSACWLEEVGQWFGHLEGKALDRGGFTSVKDLRETIKTFIDTHNKLSAKPFRWTKSADAILASVGRAENS</sequence>
<dbReference type="InterPro" id="IPR038717">
    <property type="entry name" value="Tc1-like_DDE_dom"/>
</dbReference>
<evidence type="ECO:0000313" key="2">
    <source>
        <dbReference type="EMBL" id="AWB35574.1"/>
    </source>
</evidence>
<reference evidence="2 3" key="1">
    <citation type="submission" date="2018-04" db="EMBL/GenBank/DDBJ databases">
        <title>Bordetella sp. HZ20 isolated from seawater.</title>
        <authorList>
            <person name="Sun C."/>
        </authorList>
    </citation>
    <scope>NUCLEOTIDE SEQUENCE [LARGE SCALE GENOMIC DNA]</scope>
    <source>
        <strain evidence="2 3">HZ20</strain>
    </source>
</reference>
<dbReference type="PANTHER" id="PTHR30347:SF1">
    <property type="entry name" value="MECHANOSENSITIVE CHANNEL MSCK"/>
    <property type="match status" value="1"/>
</dbReference>
<organism evidence="2 3">
    <name type="scientific">Orrella marina</name>
    <dbReference type="NCBI Taxonomy" id="2163011"/>
    <lineage>
        <taxon>Bacteria</taxon>
        <taxon>Pseudomonadati</taxon>
        <taxon>Pseudomonadota</taxon>
        <taxon>Betaproteobacteria</taxon>
        <taxon>Burkholderiales</taxon>
        <taxon>Alcaligenaceae</taxon>
        <taxon>Orrella</taxon>
    </lineage>
</organism>
<protein>
    <submittedName>
        <fullName evidence="2">IS630 family transposase</fullName>
    </submittedName>
</protein>
<dbReference type="EMBL" id="CP028901">
    <property type="protein sequence ID" value="AWB35574.1"/>
    <property type="molecule type" value="Genomic_DNA"/>
</dbReference>
<dbReference type="InterPro" id="IPR047655">
    <property type="entry name" value="Transpos_IS630-like"/>
</dbReference>
<dbReference type="InterPro" id="IPR052702">
    <property type="entry name" value="MscS-like_channel"/>
</dbReference>
<dbReference type="SUPFAM" id="SSF46689">
    <property type="entry name" value="Homeodomain-like"/>
    <property type="match status" value="1"/>
</dbReference>
<proteinExistence type="predicted"/>
<dbReference type="OrthoDB" id="2375382at2"/>
<keyword evidence="3" id="KW-1185">Reference proteome</keyword>
<dbReference type="Gene3D" id="3.30.420.10">
    <property type="entry name" value="Ribonuclease H-like superfamily/Ribonuclease H"/>
    <property type="match status" value="1"/>
</dbReference>
<dbReference type="RefSeq" id="WP_108623030.1">
    <property type="nucleotide sequence ID" value="NZ_CP028901.1"/>
</dbReference>
<dbReference type="InterPro" id="IPR036397">
    <property type="entry name" value="RNaseH_sf"/>
</dbReference>
<accession>A0A2R4XP48</accession>
<dbReference type="AlphaFoldDB" id="A0A2R4XP48"/>
<dbReference type="Proteomes" id="UP000244571">
    <property type="component" value="Chromosome"/>
</dbReference>
<evidence type="ECO:0000313" key="3">
    <source>
        <dbReference type="Proteomes" id="UP000244571"/>
    </source>
</evidence>
<evidence type="ECO:0000259" key="1">
    <source>
        <dbReference type="Pfam" id="PF13358"/>
    </source>
</evidence>
<feature type="domain" description="Tc1-like transposase DDE" evidence="1">
    <location>
        <begin position="190"/>
        <end position="321"/>
    </location>
</feature>
<dbReference type="Pfam" id="PF13565">
    <property type="entry name" value="HTH_32"/>
    <property type="match status" value="1"/>
</dbReference>
<name>A0A2R4XP48_9BURK</name>
<dbReference type="GO" id="GO:0003676">
    <property type="term" value="F:nucleic acid binding"/>
    <property type="evidence" value="ECO:0007669"/>
    <property type="project" value="InterPro"/>
</dbReference>
<dbReference type="KEGG" id="boz:DBV39_02135"/>